<dbReference type="GO" id="GO:0032259">
    <property type="term" value="P:methylation"/>
    <property type="evidence" value="ECO:0007669"/>
    <property type="project" value="UniProtKB-KW"/>
</dbReference>
<evidence type="ECO:0000256" key="1">
    <source>
        <dbReference type="ARBA" id="ARBA00022603"/>
    </source>
</evidence>
<evidence type="ECO:0000313" key="5">
    <source>
        <dbReference type="Proteomes" id="UP000242146"/>
    </source>
</evidence>
<dbReference type="SUPFAM" id="SSF55315">
    <property type="entry name" value="L30e-like"/>
    <property type="match status" value="1"/>
</dbReference>
<dbReference type="GO" id="GO:0003723">
    <property type="term" value="F:RNA binding"/>
    <property type="evidence" value="ECO:0007669"/>
    <property type="project" value="InterPro"/>
</dbReference>
<comment type="caution">
    <text evidence="4">The sequence shown here is derived from an EMBL/GenBank/DDBJ whole genome shotgun (WGS) entry which is preliminary data.</text>
</comment>
<organism evidence="4 5">
    <name type="scientific">Hesseltinella vesiculosa</name>
    <dbReference type="NCBI Taxonomy" id="101127"/>
    <lineage>
        <taxon>Eukaryota</taxon>
        <taxon>Fungi</taxon>
        <taxon>Fungi incertae sedis</taxon>
        <taxon>Mucoromycota</taxon>
        <taxon>Mucoromycotina</taxon>
        <taxon>Mucoromycetes</taxon>
        <taxon>Mucorales</taxon>
        <taxon>Cunninghamellaceae</taxon>
        <taxon>Hesseltinella</taxon>
    </lineage>
</organism>
<gene>
    <name evidence="4" type="ORF">DM01DRAFT_1336200</name>
</gene>
<keyword evidence="2" id="KW-0808">Transferase</keyword>
<dbReference type="Gene3D" id="3.30.1330.30">
    <property type="match status" value="1"/>
</dbReference>
<dbReference type="InterPro" id="IPR001537">
    <property type="entry name" value="SpoU_MeTrfase"/>
</dbReference>
<feature type="domain" description="tRNA/rRNA methyltransferase SpoU type" evidence="3">
    <location>
        <begin position="152"/>
        <end position="331"/>
    </location>
</feature>
<dbReference type="Proteomes" id="UP000242146">
    <property type="component" value="Unassembled WGS sequence"/>
</dbReference>
<proteinExistence type="predicted"/>
<dbReference type="Pfam" id="PF00588">
    <property type="entry name" value="SpoU_methylase"/>
    <property type="match status" value="1"/>
</dbReference>
<evidence type="ECO:0000256" key="2">
    <source>
        <dbReference type="ARBA" id="ARBA00022679"/>
    </source>
</evidence>
<dbReference type="InterPro" id="IPR029028">
    <property type="entry name" value="Alpha/beta_knot_MTases"/>
</dbReference>
<evidence type="ECO:0000259" key="3">
    <source>
        <dbReference type="Pfam" id="PF00588"/>
    </source>
</evidence>
<dbReference type="InterPro" id="IPR029064">
    <property type="entry name" value="Ribosomal_eL30-like_sf"/>
</dbReference>
<keyword evidence="5" id="KW-1185">Reference proteome</keyword>
<dbReference type="EMBL" id="MCGT01000015">
    <property type="protein sequence ID" value="ORX53669.1"/>
    <property type="molecule type" value="Genomic_DNA"/>
</dbReference>
<dbReference type="InterPro" id="IPR029026">
    <property type="entry name" value="tRNA_m1G_MTases_N"/>
</dbReference>
<dbReference type="SUPFAM" id="SSF75217">
    <property type="entry name" value="alpha/beta knot"/>
    <property type="match status" value="1"/>
</dbReference>
<reference evidence="4 5" key="1">
    <citation type="submission" date="2016-07" db="EMBL/GenBank/DDBJ databases">
        <title>Pervasive Adenine N6-methylation of Active Genes in Fungi.</title>
        <authorList>
            <consortium name="DOE Joint Genome Institute"/>
            <person name="Mondo S.J."/>
            <person name="Dannebaum R.O."/>
            <person name="Kuo R.C."/>
            <person name="Labutti K."/>
            <person name="Haridas S."/>
            <person name="Kuo A."/>
            <person name="Salamov A."/>
            <person name="Ahrendt S.R."/>
            <person name="Lipzen A."/>
            <person name="Sullivan W."/>
            <person name="Andreopoulos W.B."/>
            <person name="Clum A."/>
            <person name="Lindquist E."/>
            <person name="Daum C."/>
            <person name="Ramamoorthy G.K."/>
            <person name="Gryganskyi A."/>
            <person name="Culley D."/>
            <person name="Magnuson J.K."/>
            <person name="James T.Y."/>
            <person name="O'Malley M.A."/>
            <person name="Stajich J.E."/>
            <person name="Spatafora J.W."/>
            <person name="Visel A."/>
            <person name="Grigoriev I.V."/>
        </authorList>
    </citation>
    <scope>NUCLEOTIDE SEQUENCE [LARGE SCALE GENOMIC DNA]</scope>
    <source>
        <strain evidence="4 5">NRRL 3301</strain>
    </source>
</reference>
<dbReference type="OrthoDB" id="270651at2759"/>
<name>A0A1X2GIF5_9FUNG</name>
<dbReference type="InterPro" id="IPR051259">
    <property type="entry name" value="rRNA_Methyltransferase"/>
</dbReference>
<keyword evidence="1" id="KW-0489">Methyltransferase</keyword>
<dbReference type="GO" id="GO:0008173">
    <property type="term" value="F:RNA methyltransferase activity"/>
    <property type="evidence" value="ECO:0007669"/>
    <property type="project" value="InterPro"/>
</dbReference>
<dbReference type="PANTHER" id="PTHR43191:SF2">
    <property type="entry name" value="RRNA METHYLTRANSFERASE 3, MITOCHONDRIAL"/>
    <property type="match status" value="1"/>
</dbReference>
<dbReference type="AlphaFoldDB" id="A0A1X2GIF5"/>
<dbReference type="STRING" id="101127.A0A1X2GIF5"/>
<dbReference type="PANTHER" id="PTHR43191">
    <property type="entry name" value="RRNA METHYLTRANSFERASE 3"/>
    <property type="match status" value="1"/>
</dbReference>
<sequence length="345" mass="39356">MATRPSKFMFPSIFKRLSSQQNPQVKHFISLRESKHYRLENRSVLVQGMKQIRELRDEGLKIRSMVVTAEDNPYGPDAIKAPANTILQYPESFPAEKRYLTNVDLTRRILSTASRPSRHEVFAEIDIPNHDLPPPPISLNHVDLEQNPIDRMLVVNHINDPGNLGTLVRTGMGLGWNYGVMTSHTCDLYNDKTTRASRAMNLRWKYEVVPMSQLTRFLRIHGMTPIVADMLPPSKANWKHMWSPVFGDYPDFIHRLLYEKSTELRKRHWLGSGVWLWNFGDKKKQLPSRPALILSSEHQGVKGLDDELRISLPMTDTVESLNVAGVGGILMNEMNRLLAASALTA</sequence>
<dbReference type="Gene3D" id="3.40.1280.10">
    <property type="match status" value="1"/>
</dbReference>
<protein>
    <recommendedName>
        <fullName evidence="3">tRNA/rRNA methyltransferase SpoU type domain-containing protein</fullName>
    </recommendedName>
</protein>
<accession>A0A1X2GIF5</accession>
<dbReference type="GO" id="GO:0006396">
    <property type="term" value="P:RNA processing"/>
    <property type="evidence" value="ECO:0007669"/>
    <property type="project" value="InterPro"/>
</dbReference>
<evidence type="ECO:0000313" key="4">
    <source>
        <dbReference type="EMBL" id="ORX53669.1"/>
    </source>
</evidence>